<sequence>MALVVAGHPLVGVLGRGLVVGGRPYMGASRGWPPLVLTTFTAKMQQERVERFYAIQSHHTQFKTNLSHENIGSDTTVRKP</sequence>
<protein>
    <submittedName>
        <fullName evidence="1">Uncharacterized protein</fullName>
    </submittedName>
</protein>
<gene>
    <name evidence="1" type="ORF">B296_00053498</name>
</gene>
<evidence type="ECO:0000313" key="1">
    <source>
        <dbReference type="EMBL" id="RRT35728.1"/>
    </source>
</evidence>
<organism evidence="1 2">
    <name type="scientific">Ensete ventricosum</name>
    <name type="common">Abyssinian banana</name>
    <name type="synonym">Musa ensete</name>
    <dbReference type="NCBI Taxonomy" id="4639"/>
    <lineage>
        <taxon>Eukaryota</taxon>
        <taxon>Viridiplantae</taxon>
        <taxon>Streptophyta</taxon>
        <taxon>Embryophyta</taxon>
        <taxon>Tracheophyta</taxon>
        <taxon>Spermatophyta</taxon>
        <taxon>Magnoliopsida</taxon>
        <taxon>Liliopsida</taxon>
        <taxon>Zingiberales</taxon>
        <taxon>Musaceae</taxon>
        <taxon>Ensete</taxon>
    </lineage>
</organism>
<dbReference type="Proteomes" id="UP000287651">
    <property type="component" value="Unassembled WGS sequence"/>
</dbReference>
<dbReference type="EMBL" id="AMZH03024618">
    <property type="protein sequence ID" value="RRT35728.1"/>
    <property type="molecule type" value="Genomic_DNA"/>
</dbReference>
<evidence type="ECO:0000313" key="2">
    <source>
        <dbReference type="Proteomes" id="UP000287651"/>
    </source>
</evidence>
<comment type="caution">
    <text evidence="1">The sequence shown here is derived from an EMBL/GenBank/DDBJ whole genome shotgun (WGS) entry which is preliminary data.</text>
</comment>
<accession>A0A426X8F4</accession>
<reference evidence="1 2" key="1">
    <citation type="journal article" date="2014" name="Agronomy (Basel)">
        <title>A Draft Genome Sequence for Ensete ventricosum, the Drought-Tolerant Tree Against Hunger.</title>
        <authorList>
            <person name="Harrison J."/>
            <person name="Moore K.A."/>
            <person name="Paszkiewicz K."/>
            <person name="Jones T."/>
            <person name="Grant M."/>
            <person name="Ambacheew D."/>
            <person name="Muzemil S."/>
            <person name="Studholme D.J."/>
        </authorList>
    </citation>
    <scope>NUCLEOTIDE SEQUENCE [LARGE SCALE GENOMIC DNA]</scope>
</reference>
<proteinExistence type="predicted"/>
<name>A0A426X8F4_ENSVE</name>
<dbReference type="AlphaFoldDB" id="A0A426X8F4"/>